<reference evidence="1" key="1">
    <citation type="submission" date="2021-10" db="EMBL/GenBank/DDBJ databases">
        <title>Melipona bicolor Genome sequencing and assembly.</title>
        <authorList>
            <person name="Araujo N.S."/>
            <person name="Arias M.C."/>
        </authorList>
    </citation>
    <scope>NUCLEOTIDE SEQUENCE</scope>
    <source>
        <strain evidence="1">USP_2M_L1-L4_2017</strain>
        <tissue evidence="1">Whole body</tissue>
    </source>
</reference>
<organism evidence="1 2">
    <name type="scientific">Melipona bicolor</name>
    <dbReference type="NCBI Taxonomy" id="60889"/>
    <lineage>
        <taxon>Eukaryota</taxon>
        <taxon>Metazoa</taxon>
        <taxon>Ecdysozoa</taxon>
        <taxon>Arthropoda</taxon>
        <taxon>Hexapoda</taxon>
        <taxon>Insecta</taxon>
        <taxon>Pterygota</taxon>
        <taxon>Neoptera</taxon>
        <taxon>Endopterygota</taxon>
        <taxon>Hymenoptera</taxon>
        <taxon>Apocrita</taxon>
        <taxon>Aculeata</taxon>
        <taxon>Apoidea</taxon>
        <taxon>Anthophila</taxon>
        <taxon>Apidae</taxon>
        <taxon>Melipona</taxon>
    </lineage>
</organism>
<gene>
    <name evidence="1" type="ORF">K0M31_014255</name>
</gene>
<evidence type="ECO:0000313" key="1">
    <source>
        <dbReference type="EMBL" id="KAK1132887.1"/>
    </source>
</evidence>
<accession>A0AA40KU53</accession>
<sequence length="76" mass="7875">MKAFAAAFARNRNGYGGNVRVGGAISIGTIDGTSDVSLQVCANKLVAVLSTIHYSGFSIVRIVDVASEGATDQTRK</sequence>
<protein>
    <submittedName>
        <fullName evidence="1">Uncharacterized protein</fullName>
    </submittedName>
</protein>
<name>A0AA40KU53_9HYME</name>
<dbReference type="EMBL" id="JAHYIQ010000004">
    <property type="protein sequence ID" value="KAK1132887.1"/>
    <property type="molecule type" value="Genomic_DNA"/>
</dbReference>
<dbReference type="Proteomes" id="UP001177670">
    <property type="component" value="Unassembled WGS sequence"/>
</dbReference>
<comment type="caution">
    <text evidence="1">The sequence shown here is derived from an EMBL/GenBank/DDBJ whole genome shotgun (WGS) entry which is preliminary data.</text>
</comment>
<proteinExistence type="predicted"/>
<dbReference type="AlphaFoldDB" id="A0AA40KU53"/>
<keyword evidence="2" id="KW-1185">Reference proteome</keyword>
<evidence type="ECO:0000313" key="2">
    <source>
        <dbReference type="Proteomes" id="UP001177670"/>
    </source>
</evidence>